<dbReference type="SUPFAM" id="SSF81321">
    <property type="entry name" value="Family A G protein-coupled receptor-like"/>
    <property type="match status" value="1"/>
</dbReference>
<proteinExistence type="predicted"/>
<evidence type="ECO:0000256" key="8">
    <source>
        <dbReference type="ARBA" id="ARBA00023069"/>
    </source>
</evidence>
<dbReference type="CDD" id="cd00637">
    <property type="entry name" value="7tm_classA_rhodopsin-like"/>
    <property type="match status" value="1"/>
</dbReference>
<evidence type="ECO:0000313" key="18">
    <source>
        <dbReference type="Proteomes" id="UP001164746"/>
    </source>
</evidence>
<dbReference type="InterPro" id="IPR017452">
    <property type="entry name" value="GPCR_Rhodpsn_7TM"/>
</dbReference>
<evidence type="ECO:0000256" key="15">
    <source>
        <dbReference type="SAM" id="Phobius"/>
    </source>
</evidence>
<reference evidence="17" key="1">
    <citation type="submission" date="2022-11" db="EMBL/GenBank/DDBJ databases">
        <title>Centuries of genome instability and evolution in soft-shell clam transmissible cancer (bioRxiv).</title>
        <authorList>
            <person name="Hart S.F.M."/>
            <person name="Yonemitsu M.A."/>
            <person name="Giersch R.M."/>
            <person name="Beal B.F."/>
            <person name="Arriagada G."/>
            <person name="Davis B.W."/>
            <person name="Ostrander E.A."/>
            <person name="Goff S.P."/>
            <person name="Metzger M.J."/>
        </authorList>
    </citation>
    <scope>NUCLEOTIDE SEQUENCE</scope>
    <source>
        <strain evidence="17">MELC-2E11</strain>
        <tissue evidence="17">Siphon/mantle</tissue>
    </source>
</reference>
<comment type="subcellular location">
    <subcellularLocation>
        <location evidence="2">Cell membrane</location>
        <topology evidence="2">Multi-pass membrane protein</topology>
    </subcellularLocation>
    <subcellularLocation>
        <location evidence="1">Cell projection</location>
        <location evidence="1">Cilium membrane</location>
    </subcellularLocation>
</comment>
<name>A0ABY7DVE1_MYAAR</name>
<keyword evidence="9 15" id="KW-0472">Membrane</keyword>
<keyword evidence="12" id="KW-0325">Glycoprotein</keyword>
<evidence type="ECO:0000256" key="10">
    <source>
        <dbReference type="ARBA" id="ARBA00023157"/>
    </source>
</evidence>
<evidence type="ECO:0000313" key="17">
    <source>
        <dbReference type="EMBL" id="WAR01678.1"/>
    </source>
</evidence>
<keyword evidence="3" id="KW-0217">Developmental protein</keyword>
<dbReference type="PANTHER" id="PTHR22752">
    <property type="entry name" value="G PROTEIN-COUPLED RECEPTOR"/>
    <property type="match status" value="1"/>
</dbReference>
<keyword evidence="11" id="KW-0675">Receptor</keyword>
<keyword evidence="13" id="KW-0807">Transducer</keyword>
<dbReference type="PRINTS" id="PR00237">
    <property type="entry name" value="GPCRRHODOPSN"/>
</dbReference>
<dbReference type="Proteomes" id="UP001164746">
    <property type="component" value="Chromosome 4"/>
</dbReference>
<keyword evidence="18" id="KW-1185">Reference proteome</keyword>
<evidence type="ECO:0000256" key="6">
    <source>
        <dbReference type="ARBA" id="ARBA00022989"/>
    </source>
</evidence>
<dbReference type="PANTHER" id="PTHR22752:SF10">
    <property type="entry name" value="G-PROTEIN COUPLED RECEPTOR 161"/>
    <property type="match status" value="1"/>
</dbReference>
<evidence type="ECO:0000256" key="12">
    <source>
        <dbReference type="ARBA" id="ARBA00023180"/>
    </source>
</evidence>
<evidence type="ECO:0000256" key="13">
    <source>
        <dbReference type="ARBA" id="ARBA00023224"/>
    </source>
</evidence>
<evidence type="ECO:0000256" key="1">
    <source>
        <dbReference type="ARBA" id="ARBA00004309"/>
    </source>
</evidence>
<evidence type="ECO:0000256" key="7">
    <source>
        <dbReference type="ARBA" id="ARBA00023040"/>
    </source>
</evidence>
<feature type="transmembrane region" description="Helical" evidence="15">
    <location>
        <begin position="64"/>
        <end position="91"/>
    </location>
</feature>
<dbReference type="InterPro" id="IPR000276">
    <property type="entry name" value="GPCR_Rhodpsn"/>
</dbReference>
<keyword evidence="4" id="KW-1003">Cell membrane</keyword>
<gene>
    <name evidence="17" type="ORF">MAR_008236</name>
</gene>
<evidence type="ECO:0000256" key="2">
    <source>
        <dbReference type="ARBA" id="ARBA00004651"/>
    </source>
</evidence>
<dbReference type="Pfam" id="PF00001">
    <property type="entry name" value="7tm_1"/>
    <property type="match status" value="1"/>
</dbReference>
<organism evidence="17 18">
    <name type="scientific">Mya arenaria</name>
    <name type="common">Soft-shell clam</name>
    <dbReference type="NCBI Taxonomy" id="6604"/>
    <lineage>
        <taxon>Eukaryota</taxon>
        <taxon>Metazoa</taxon>
        <taxon>Spiralia</taxon>
        <taxon>Lophotrochozoa</taxon>
        <taxon>Mollusca</taxon>
        <taxon>Bivalvia</taxon>
        <taxon>Autobranchia</taxon>
        <taxon>Heteroconchia</taxon>
        <taxon>Euheterodonta</taxon>
        <taxon>Imparidentia</taxon>
        <taxon>Neoheterodontei</taxon>
        <taxon>Myida</taxon>
        <taxon>Myoidea</taxon>
        <taxon>Myidae</taxon>
        <taxon>Mya</taxon>
    </lineage>
</organism>
<sequence>MSNFHGNRFVRHNYREFCRIHFCYSDIYTRPVLLTMSMVYICNIMHTVALMPFVFTLRMFQECLFGYCWCQVSGFGMNLIFTAITFTLVLIAVDRYLAVSKQLYYTMAFASRRAFSMIASSWICESEQRRQSSAQILIHTRCCSRKTGSVLWRRDERKAALTCFMFLFSFISCWLWYFIIIIRECILDDPDCIEPVVNIRRCQCYFPYQVAQ</sequence>
<dbReference type="PROSITE" id="PS50262">
    <property type="entry name" value="G_PROTEIN_RECEP_F1_2"/>
    <property type="match status" value="1"/>
</dbReference>
<feature type="domain" description="G-protein coupled receptors family 1 profile" evidence="16">
    <location>
        <begin position="6"/>
        <end position="123"/>
    </location>
</feature>
<keyword evidence="7" id="KW-0297">G-protein coupled receptor</keyword>
<evidence type="ECO:0000256" key="5">
    <source>
        <dbReference type="ARBA" id="ARBA00022692"/>
    </source>
</evidence>
<evidence type="ECO:0000256" key="4">
    <source>
        <dbReference type="ARBA" id="ARBA00022475"/>
    </source>
</evidence>
<evidence type="ECO:0000259" key="16">
    <source>
        <dbReference type="PROSITE" id="PS50262"/>
    </source>
</evidence>
<keyword evidence="10" id="KW-1015">Disulfide bond</keyword>
<evidence type="ECO:0000256" key="9">
    <source>
        <dbReference type="ARBA" id="ARBA00023136"/>
    </source>
</evidence>
<keyword evidence="5 15" id="KW-0812">Transmembrane</keyword>
<protein>
    <submittedName>
        <fullName evidence="17">GP161-like protein</fullName>
    </submittedName>
</protein>
<evidence type="ECO:0000256" key="11">
    <source>
        <dbReference type="ARBA" id="ARBA00023170"/>
    </source>
</evidence>
<evidence type="ECO:0000256" key="3">
    <source>
        <dbReference type="ARBA" id="ARBA00022473"/>
    </source>
</evidence>
<accession>A0ABY7DVE1</accession>
<keyword evidence="8" id="KW-0969">Cilium</keyword>
<dbReference type="Gene3D" id="1.20.1070.10">
    <property type="entry name" value="Rhodopsin 7-helix transmembrane proteins"/>
    <property type="match status" value="1"/>
</dbReference>
<keyword evidence="6 15" id="KW-1133">Transmembrane helix</keyword>
<feature type="transmembrane region" description="Helical" evidence="15">
    <location>
        <begin position="159"/>
        <end position="179"/>
    </location>
</feature>
<feature type="transmembrane region" description="Helical" evidence="15">
    <location>
        <begin position="38"/>
        <end position="57"/>
    </location>
</feature>
<evidence type="ECO:0000256" key="14">
    <source>
        <dbReference type="ARBA" id="ARBA00023273"/>
    </source>
</evidence>
<keyword evidence="14" id="KW-0966">Cell projection</keyword>
<dbReference type="EMBL" id="CP111015">
    <property type="protein sequence ID" value="WAR01678.1"/>
    <property type="molecule type" value="Genomic_DNA"/>
</dbReference>